<sequence length="318" mass="35955">MRKKILTICISLVTVLGTGCTNSLADKAIEQGKLALSNKEYDKALTSFELALDEGADGEIAELVEVIKGYKEAEKLFTEGKLQDSEKALESIGSKYQKYSIKSDVDSLKESISQKKKETEGIDSDIEEIYGLIKSSKYEEAKAKIEEILGRDTVGSESQIKILNEQLDLIEASLVKKAEIEKSSNSNQTTNSNQKKYVSKKQEYLDKMSKLEARLDEKSKYGYNDMTTAEMNAEADYYYKAWDDMLNEIWGVLKNQLPADEMENLREIQRDWIVYRDESAKSGASSFEGGSGHYMTYVFIQGGETEERCYELVNGYMK</sequence>
<keyword evidence="3" id="KW-1185">Reference proteome</keyword>
<protein>
    <recommendedName>
        <fullName evidence="1">Lysozyme inhibitor LprI-like N-terminal domain-containing protein</fullName>
    </recommendedName>
</protein>
<accession>A0A1S1V6N6</accession>
<reference evidence="2 3" key="1">
    <citation type="submission" date="2016-09" db="EMBL/GenBank/DDBJ databases">
        <title>Genome sequence of Eubacterium angustum.</title>
        <authorList>
            <person name="Poehlein A."/>
            <person name="Daniel R."/>
        </authorList>
    </citation>
    <scope>NUCLEOTIDE SEQUENCE [LARGE SCALE GENOMIC DNA]</scope>
    <source>
        <strain evidence="2 3">DSM 1989</strain>
    </source>
</reference>
<dbReference type="RefSeq" id="WP_071062967.1">
    <property type="nucleotide sequence ID" value="NZ_MKIE01000004.1"/>
</dbReference>
<dbReference type="Gene3D" id="1.20.1270.180">
    <property type="match status" value="1"/>
</dbReference>
<dbReference type="PANTHER" id="PTHR39176">
    <property type="entry name" value="PERIPLASMIC PROTEIN-RELATED"/>
    <property type="match status" value="1"/>
</dbReference>
<dbReference type="PANTHER" id="PTHR39176:SF1">
    <property type="entry name" value="PERIPLASMIC PROTEIN"/>
    <property type="match status" value="1"/>
</dbReference>
<feature type="domain" description="Lysozyme inhibitor LprI-like N-terminal" evidence="1">
    <location>
        <begin position="224"/>
        <end position="312"/>
    </location>
</feature>
<organism evidence="2 3">
    <name type="scientific">Andreesenia angusta</name>
    <dbReference type="NCBI Taxonomy" id="39480"/>
    <lineage>
        <taxon>Bacteria</taxon>
        <taxon>Bacillati</taxon>
        <taxon>Bacillota</taxon>
        <taxon>Tissierellia</taxon>
        <taxon>Tissierellales</taxon>
        <taxon>Gottschalkiaceae</taxon>
        <taxon>Andreesenia</taxon>
    </lineage>
</organism>
<name>A0A1S1V6N6_9FIRM</name>
<dbReference type="EMBL" id="MKIE01000004">
    <property type="protein sequence ID" value="OHW62288.1"/>
    <property type="molecule type" value="Genomic_DNA"/>
</dbReference>
<evidence type="ECO:0000313" key="3">
    <source>
        <dbReference type="Proteomes" id="UP000180254"/>
    </source>
</evidence>
<proteinExistence type="predicted"/>
<dbReference type="STRING" id="39480.EUAN_13580"/>
<dbReference type="Proteomes" id="UP000180254">
    <property type="component" value="Unassembled WGS sequence"/>
</dbReference>
<dbReference type="AlphaFoldDB" id="A0A1S1V6N6"/>
<comment type="caution">
    <text evidence="2">The sequence shown here is derived from an EMBL/GenBank/DDBJ whole genome shotgun (WGS) entry which is preliminary data.</text>
</comment>
<dbReference type="OrthoDB" id="2438161at2"/>
<dbReference type="PROSITE" id="PS51257">
    <property type="entry name" value="PROKAR_LIPOPROTEIN"/>
    <property type="match status" value="1"/>
</dbReference>
<evidence type="ECO:0000259" key="1">
    <source>
        <dbReference type="Pfam" id="PF07007"/>
    </source>
</evidence>
<evidence type="ECO:0000313" key="2">
    <source>
        <dbReference type="EMBL" id="OHW62288.1"/>
    </source>
</evidence>
<dbReference type="Pfam" id="PF07007">
    <property type="entry name" value="LprI"/>
    <property type="match status" value="1"/>
</dbReference>
<gene>
    <name evidence="2" type="ORF">EUAN_13580</name>
</gene>
<dbReference type="InterPro" id="IPR009739">
    <property type="entry name" value="LprI-like_N"/>
</dbReference>